<organism evidence="2 3">
    <name type="scientific">Gallibacterium anatis (strain UMN179)</name>
    <name type="common">Pasteurella anatis</name>
    <dbReference type="NCBI Taxonomy" id="1005058"/>
    <lineage>
        <taxon>Bacteria</taxon>
        <taxon>Pseudomonadati</taxon>
        <taxon>Pseudomonadota</taxon>
        <taxon>Gammaproteobacteria</taxon>
        <taxon>Pasteurellales</taxon>
        <taxon>Pasteurellaceae</taxon>
        <taxon>Gallibacterium</taxon>
    </lineage>
</organism>
<dbReference type="AlphaFoldDB" id="F4HA21"/>
<gene>
    <name evidence="2" type="ordered locus">UMN179_02501</name>
</gene>
<dbReference type="InterPro" id="IPR052399">
    <property type="entry name" value="Phage_Baseplate_Assmbl_Protein"/>
</dbReference>
<dbReference type="HOGENOM" id="CLU_058632_0_0_6"/>
<dbReference type="RefSeq" id="WP_013747261.1">
    <property type="nucleotide sequence ID" value="NC_015460.1"/>
</dbReference>
<dbReference type="Pfam" id="PF04865">
    <property type="entry name" value="Baseplate_J"/>
    <property type="match status" value="1"/>
</dbReference>
<feature type="domain" description="Baseplate protein J-like barrel" evidence="1">
    <location>
        <begin position="101"/>
        <end position="188"/>
    </location>
</feature>
<dbReference type="Proteomes" id="UP000006908">
    <property type="component" value="Chromosome"/>
</dbReference>
<dbReference type="eggNOG" id="COG3299">
    <property type="taxonomic scope" value="Bacteria"/>
</dbReference>
<protein>
    <submittedName>
        <fullName evidence="2">Baseplate J-like protein</fullName>
    </submittedName>
</protein>
<evidence type="ECO:0000313" key="3">
    <source>
        <dbReference type="Proteomes" id="UP000006908"/>
    </source>
</evidence>
<dbReference type="PANTHER" id="PTHR37829:SF3">
    <property type="entry name" value="PROTEIN JAYE-RELATED"/>
    <property type="match status" value="1"/>
</dbReference>
<proteinExistence type="predicted"/>
<accession>F4HA21</accession>
<dbReference type="EMBL" id="CP002667">
    <property type="protein sequence ID" value="AEC18508.1"/>
    <property type="molecule type" value="Genomic_DNA"/>
</dbReference>
<evidence type="ECO:0000259" key="1">
    <source>
        <dbReference type="Pfam" id="PF04865"/>
    </source>
</evidence>
<dbReference type="STRING" id="1005058.UMN179_02501"/>
<dbReference type="InterPro" id="IPR006949">
    <property type="entry name" value="Barrel_Baseplate_J-like"/>
</dbReference>
<dbReference type="KEGG" id="gan:UMN179_02501"/>
<name>F4HA21_GALAU</name>
<reference evidence="2 3" key="1">
    <citation type="journal article" date="2011" name="J. Bacteriol.">
        <title>Complete genome sequence of Gallibacterium anatis strain UMN179, isolated from a laying hen with peritonitis.</title>
        <authorList>
            <person name="Johnson T.J."/>
            <person name="Fernandez-Alarcon C."/>
            <person name="Bojesen A.M."/>
            <person name="Nolan L.K."/>
            <person name="Trampel D.W."/>
            <person name="Seemann T."/>
        </authorList>
    </citation>
    <scope>NUCLEOTIDE SEQUENCE [LARGE SCALE GENOMIC DNA]</scope>
    <source>
        <strain evidence="2 3">UMN179</strain>
    </source>
</reference>
<dbReference type="PATRIC" id="fig|1005058.3.peg.2481"/>
<sequence length="395" mass="44698">MSQFEQILRESGLPTQENEIRQQFEQLTAAENLITNTSRMSPFWRLVTAIAVQPVKWLTDHLIAEILPNLFLRTARGAWLRMMAWSVGLDFKEATKAQGVITFTKQSDLTPITIKAGTVVQTERINDVVFKLVVTEDTVIPKGHLSGEVPVIAEQAGTSYNLAAGYYRILAEQINGVVSVENGEDWLTTPGADKETDDELRMRCRNQFVASGKHHIDSVYKAMAAEIAGISVDRIYFKHDAPRGPGTANMYLLLDTGVASQPFIDKVNKHIRDDGWHGHGDDLVCYAMPETKHNIVCRVYFYSNFNLSAAQKAETLKRVEDIIRCAFRENNNFEVTKTYPYRRFSWSLLGEEIHQLCPEIGSLIWEQQDIESDISVPRIQSLTVKEERGGVINEY</sequence>
<dbReference type="PANTHER" id="PTHR37829">
    <property type="entry name" value="PHAGE-LIKE ELEMENT PBSX PROTEIN XKDT"/>
    <property type="match status" value="1"/>
</dbReference>
<evidence type="ECO:0000313" key="2">
    <source>
        <dbReference type="EMBL" id="AEC18508.1"/>
    </source>
</evidence>